<accession>A0A3Q0RIK9</accession>
<feature type="region of interest" description="Disordered" evidence="2">
    <location>
        <begin position="44"/>
        <end position="79"/>
    </location>
</feature>
<evidence type="ECO:0000256" key="1">
    <source>
        <dbReference type="ARBA" id="ARBA00004586"/>
    </source>
</evidence>
<comment type="subcellular location">
    <subcellularLocation>
        <location evidence="1">Endoplasmic reticulum membrane</location>
    </subcellularLocation>
</comment>
<dbReference type="PANTHER" id="PTHR13466:SF4">
    <property type="entry name" value="SMP-LTD DOMAIN-CONTAINING PROTEIN"/>
    <property type="match status" value="1"/>
</dbReference>
<keyword evidence="4" id="KW-1185">Reference proteome</keyword>
<dbReference type="AlphaFoldDB" id="A0A3Q0RIK9"/>
<evidence type="ECO:0000256" key="2">
    <source>
        <dbReference type="SAM" id="MobiDB-lite"/>
    </source>
</evidence>
<name>A0A3Q0RIK9_AMPCI</name>
<evidence type="ECO:0000313" key="3">
    <source>
        <dbReference type="Ensembl" id="ENSACIP00000009668.1"/>
    </source>
</evidence>
<dbReference type="STRING" id="61819.ENSACIP00000009668"/>
<proteinExistence type="predicted"/>
<dbReference type="GO" id="GO:0005789">
    <property type="term" value="C:endoplasmic reticulum membrane"/>
    <property type="evidence" value="ECO:0007669"/>
    <property type="project" value="UniProtKB-SubCell"/>
</dbReference>
<organism evidence="3 4">
    <name type="scientific">Amphilophus citrinellus</name>
    <name type="common">Midas cichlid</name>
    <name type="synonym">Cichlasoma citrinellum</name>
    <dbReference type="NCBI Taxonomy" id="61819"/>
    <lineage>
        <taxon>Eukaryota</taxon>
        <taxon>Metazoa</taxon>
        <taxon>Chordata</taxon>
        <taxon>Craniata</taxon>
        <taxon>Vertebrata</taxon>
        <taxon>Euteleostomi</taxon>
        <taxon>Actinopterygii</taxon>
        <taxon>Neopterygii</taxon>
        <taxon>Teleostei</taxon>
        <taxon>Neoteleostei</taxon>
        <taxon>Acanthomorphata</taxon>
        <taxon>Ovalentaria</taxon>
        <taxon>Cichlomorphae</taxon>
        <taxon>Cichliformes</taxon>
        <taxon>Cichlidae</taxon>
        <taxon>New World cichlids</taxon>
        <taxon>Cichlasomatinae</taxon>
        <taxon>Heroini</taxon>
        <taxon>Amphilophus</taxon>
    </lineage>
</organism>
<reference evidence="3" key="1">
    <citation type="submission" date="2025-08" db="UniProtKB">
        <authorList>
            <consortium name="Ensembl"/>
        </authorList>
    </citation>
    <scope>IDENTIFICATION</scope>
</reference>
<feature type="region of interest" description="Disordered" evidence="2">
    <location>
        <begin position="1"/>
        <end position="23"/>
    </location>
</feature>
<protein>
    <recommendedName>
        <fullName evidence="5">SMP-LTD domain-containing protein</fullName>
    </recommendedName>
</protein>
<evidence type="ECO:0000313" key="4">
    <source>
        <dbReference type="Proteomes" id="UP000261340"/>
    </source>
</evidence>
<dbReference type="Ensembl" id="ENSACIT00000009955.1">
    <property type="protein sequence ID" value="ENSACIP00000009668.1"/>
    <property type="gene ID" value="ENSACIG00000007587.1"/>
</dbReference>
<dbReference type="Proteomes" id="UP000261340">
    <property type="component" value="Unplaced"/>
</dbReference>
<reference evidence="3" key="2">
    <citation type="submission" date="2025-09" db="UniProtKB">
        <authorList>
            <consortium name="Ensembl"/>
        </authorList>
    </citation>
    <scope>IDENTIFICATION</scope>
</reference>
<sequence>MCCTETQSGGEAVKESTEELPDFPGAMKARTLLDYSTYMSQLMGSESCNPTPSPCHSDKGSPTTSEAGPDSEPGECSAEGQPTWVNCLVGRIFWDFLREKYWADQVAHKIQKKLSKIKLPYFMNELTLADLDMGTCLPHILSTSKPTLDSRGRLWFLEVPMAKFGSGVNELELNGFRRLARCVRE</sequence>
<dbReference type="GeneTree" id="ENSGT00940000164352"/>
<dbReference type="PANTHER" id="PTHR13466">
    <property type="entry name" value="TEX2 PROTEIN-RELATED"/>
    <property type="match status" value="1"/>
</dbReference>
<dbReference type="GO" id="GO:0008289">
    <property type="term" value="F:lipid binding"/>
    <property type="evidence" value="ECO:0007669"/>
    <property type="project" value="TreeGrafter"/>
</dbReference>
<dbReference type="OMA" id="LEVPMAK"/>
<dbReference type="CDD" id="cd21675">
    <property type="entry name" value="SMP_TEX2"/>
    <property type="match status" value="1"/>
</dbReference>
<evidence type="ECO:0008006" key="5">
    <source>
        <dbReference type="Google" id="ProtNLM"/>
    </source>
</evidence>